<feature type="compositionally biased region" description="Low complexity" evidence="1">
    <location>
        <begin position="155"/>
        <end position="166"/>
    </location>
</feature>
<feature type="region of interest" description="Disordered" evidence="1">
    <location>
        <begin position="105"/>
        <end position="232"/>
    </location>
</feature>
<dbReference type="Proteomes" id="UP000026961">
    <property type="component" value="Chromosome 9"/>
</dbReference>
<evidence type="ECO:0000313" key="3">
    <source>
        <dbReference type="Proteomes" id="UP000026961"/>
    </source>
</evidence>
<dbReference type="Gramene" id="OGLUM09G14400.1">
    <property type="protein sequence ID" value="OGLUM09G14400.1"/>
    <property type="gene ID" value="OGLUM09G14400"/>
</dbReference>
<evidence type="ECO:0000256" key="1">
    <source>
        <dbReference type="SAM" id="MobiDB-lite"/>
    </source>
</evidence>
<feature type="compositionally biased region" description="Polar residues" evidence="1">
    <location>
        <begin position="135"/>
        <end position="149"/>
    </location>
</feature>
<feature type="compositionally biased region" description="Low complexity" evidence="1">
    <location>
        <begin position="210"/>
        <end position="225"/>
    </location>
</feature>
<name>A0A0E0B4B0_9ORYZ</name>
<reference evidence="2" key="2">
    <citation type="submission" date="2018-05" db="EMBL/GenBank/DDBJ databases">
        <title>OgluRS3 (Oryza glumaepatula Reference Sequence Version 3).</title>
        <authorList>
            <person name="Zhang J."/>
            <person name="Kudrna D."/>
            <person name="Lee S."/>
            <person name="Talag J."/>
            <person name="Welchert J."/>
            <person name="Wing R.A."/>
        </authorList>
    </citation>
    <scope>NUCLEOTIDE SEQUENCE [LARGE SCALE GENOMIC DNA]</scope>
</reference>
<protein>
    <submittedName>
        <fullName evidence="2">Uncharacterized protein</fullName>
    </submittedName>
</protein>
<sequence>MSSDFGTVGASQEETVNHILIERVFAHKRRPFVGPTCPASRVVALAPFGGSTGQGEWDGLVPGEEYSSQIRDQSIRQNLADELVPPGTGARREARRFTPFTRSHCPLSLASSHSARAPPPTVSDDDGGLERQQAARATTTNGGSATTDSVMGRTAAAKPEAGRAAAVDPEEGRAAAVDPEARRATATTGEGECFDGGGGRRLGNGGFGGAATTTTTSECECSGCGSVDDDGR</sequence>
<dbReference type="HOGENOM" id="CLU_1430180_0_0_1"/>
<reference evidence="2" key="1">
    <citation type="submission" date="2015-04" db="UniProtKB">
        <authorList>
            <consortium name="EnsemblPlants"/>
        </authorList>
    </citation>
    <scope>IDENTIFICATION</scope>
</reference>
<organism evidence="2">
    <name type="scientific">Oryza glumipatula</name>
    <dbReference type="NCBI Taxonomy" id="40148"/>
    <lineage>
        <taxon>Eukaryota</taxon>
        <taxon>Viridiplantae</taxon>
        <taxon>Streptophyta</taxon>
        <taxon>Embryophyta</taxon>
        <taxon>Tracheophyta</taxon>
        <taxon>Spermatophyta</taxon>
        <taxon>Magnoliopsida</taxon>
        <taxon>Liliopsida</taxon>
        <taxon>Poales</taxon>
        <taxon>Poaceae</taxon>
        <taxon>BOP clade</taxon>
        <taxon>Oryzoideae</taxon>
        <taxon>Oryzeae</taxon>
        <taxon>Oryzinae</taxon>
        <taxon>Oryza</taxon>
    </lineage>
</organism>
<dbReference type="EnsemblPlants" id="OGLUM09G14400.1">
    <property type="protein sequence ID" value="OGLUM09G14400.1"/>
    <property type="gene ID" value="OGLUM09G14400"/>
</dbReference>
<accession>A0A0E0B4B0</accession>
<dbReference type="AlphaFoldDB" id="A0A0E0B4B0"/>
<evidence type="ECO:0000313" key="2">
    <source>
        <dbReference type="EnsemblPlants" id="OGLUM09G14400.1"/>
    </source>
</evidence>
<feature type="compositionally biased region" description="Gly residues" evidence="1">
    <location>
        <begin position="194"/>
        <end position="209"/>
    </location>
</feature>
<proteinExistence type="predicted"/>
<keyword evidence="3" id="KW-1185">Reference proteome</keyword>